<dbReference type="RefSeq" id="WP_318597944.1">
    <property type="nucleotide sequence ID" value="NZ_JAWSTH010000036.1"/>
</dbReference>
<keyword evidence="2" id="KW-0677">Repeat</keyword>
<proteinExistence type="predicted"/>
<comment type="caution">
    <text evidence="6">The sequence shown here is derived from an EMBL/GenBank/DDBJ whole genome shotgun (WGS) entry which is preliminary data.</text>
</comment>
<dbReference type="CDD" id="cd03215">
    <property type="entry name" value="ABC_Carb_Monos_II"/>
    <property type="match status" value="1"/>
</dbReference>
<dbReference type="Pfam" id="PF00005">
    <property type="entry name" value="ABC_tran"/>
    <property type="match status" value="2"/>
</dbReference>
<dbReference type="InterPro" id="IPR050107">
    <property type="entry name" value="ABC_carbohydrate_import_ATPase"/>
</dbReference>
<evidence type="ECO:0000259" key="5">
    <source>
        <dbReference type="PROSITE" id="PS50893"/>
    </source>
</evidence>
<dbReference type="InterPro" id="IPR003439">
    <property type="entry name" value="ABC_transporter-like_ATP-bd"/>
</dbReference>
<evidence type="ECO:0000256" key="2">
    <source>
        <dbReference type="ARBA" id="ARBA00022737"/>
    </source>
</evidence>
<dbReference type="PANTHER" id="PTHR43790">
    <property type="entry name" value="CARBOHYDRATE TRANSPORT ATP-BINDING PROTEIN MG119-RELATED"/>
    <property type="match status" value="1"/>
</dbReference>
<accession>A0ABU4HQL7</accession>
<feature type="domain" description="ABC transporter" evidence="5">
    <location>
        <begin position="32"/>
        <end position="255"/>
    </location>
</feature>
<evidence type="ECO:0000256" key="1">
    <source>
        <dbReference type="ARBA" id="ARBA00022448"/>
    </source>
</evidence>
<evidence type="ECO:0000313" key="7">
    <source>
        <dbReference type="Proteomes" id="UP001284601"/>
    </source>
</evidence>
<dbReference type="SMART" id="SM00382">
    <property type="entry name" value="AAA"/>
    <property type="match status" value="2"/>
</dbReference>
<keyword evidence="3" id="KW-0547">Nucleotide-binding</keyword>
<keyword evidence="4 6" id="KW-0067">ATP-binding</keyword>
<name>A0ABU4HQL7_9ACTN</name>
<gene>
    <name evidence="6" type="ORF">R7226_14760</name>
</gene>
<dbReference type="SUPFAM" id="SSF52540">
    <property type="entry name" value="P-loop containing nucleoside triphosphate hydrolases"/>
    <property type="match status" value="2"/>
</dbReference>
<dbReference type="CDD" id="cd03216">
    <property type="entry name" value="ABC_Carb_Monos_I"/>
    <property type="match status" value="1"/>
</dbReference>
<dbReference type="GO" id="GO:0005524">
    <property type="term" value="F:ATP binding"/>
    <property type="evidence" value="ECO:0007669"/>
    <property type="project" value="UniProtKB-KW"/>
</dbReference>
<feature type="domain" description="ABC transporter" evidence="5">
    <location>
        <begin position="268"/>
        <end position="514"/>
    </location>
</feature>
<reference evidence="7" key="1">
    <citation type="submission" date="2023-07" db="EMBL/GenBank/DDBJ databases">
        <title>Conexibacter stalactiti sp. nov., isolated from stalactites in a lava cave and emended description of the genus Conexibacter.</title>
        <authorList>
            <person name="Lee S.D."/>
        </authorList>
    </citation>
    <scope>NUCLEOTIDE SEQUENCE [LARGE SCALE GENOMIC DNA]</scope>
    <source>
        <strain evidence="7">KCTC 39840</strain>
    </source>
</reference>
<keyword evidence="1" id="KW-0813">Transport</keyword>
<evidence type="ECO:0000256" key="3">
    <source>
        <dbReference type="ARBA" id="ARBA00022741"/>
    </source>
</evidence>
<dbReference type="InterPro" id="IPR027417">
    <property type="entry name" value="P-loop_NTPase"/>
</dbReference>
<organism evidence="6 7">
    <name type="scientific">Conexibacter stalactiti</name>
    <dbReference type="NCBI Taxonomy" id="1940611"/>
    <lineage>
        <taxon>Bacteria</taxon>
        <taxon>Bacillati</taxon>
        <taxon>Actinomycetota</taxon>
        <taxon>Thermoleophilia</taxon>
        <taxon>Solirubrobacterales</taxon>
        <taxon>Conexibacteraceae</taxon>
        <taxon>Conexibacter</taxon>
    </lineage>
</organism>
<dbReference type="PANTHER" id="PTHR43790:SF9">
    <property type="entry name" value="GALACTOFURANOSE TRANSPORTER ATP-BINDING PROTEIN YTFR"/>
    <property type="match status" value="1"/>
</dbReference>
<dbReference type="EMBL" id="JAWSTH010000036">
    <property type="protein sequence ID" value="MDW5595608.1"/>
    <property type="molecule type" value="Genomic_DNA"/>
</dbReference>
<keyword evidence="7" id="KW-1185">Reference proteome</keyword>
<dbReference type="Proteomes" id="UP001284601">
    <property type="component" value="Unassembled WGS sequence"/>
</dbReference>
<dbReference type="PROSITE" id="PS50893">
    <property type="entry name" value="ABC_TRANSPORTER_2"/>
    <property type="match status" value="2"/>
</dbReference>
<dbReference type="PROSITE" id="PS00211">
    <property type="entry name" value="ABC_TRANSPORTER_1"/>
    <property type="match status" value="1"/>
</dbReference>
<dbReference type="InterPro" id="IPR003593">
    <property type="entry name" value="AAA+_ATPase"/>
</dbReference>
<evidence type="ECO:0000313" key="6">
    <source>
        <dbReference type="EMBL" id="MDW5595608.1"/>
    </source>
</evidence>
<dbReference type="Gene3D" id="3.40.50.300">
    <property type="entry name" value="P-loop containing nucleotide triphosphate hydrolases"/>
    <property type="match status" value="2"/>
</dbReference>
<dbReference type="InterPro" id="IPR017871">
    <property type="entry name" value="ABC_transporter-like_CS"/>
</dbReference>
<protein>
    <submittedName>
        <fullName evidence="6">Sugar ABC transporter ATP-binding protein</fullName>
    </submittedName>
</protein>
<evidence type="ECO:0000256" key="4">
    <source>
        <dbReference type="ARBA" id="ARBA00022840"/>
    </source>
</evidence>
<sequence>MPRSELSSIAEPIDVSATSAVSGGPTGSPPALACDALDKRFGATHAVRAVSLSLGAGRTLALMGENGAGKSTLMAMLAGELKPDTGSVTVAGSVAVVHQELSLFPYLTIAENLCLGREPRLFPGGPVNNRALRTLARAALDRLGVALDVDTAVGRLSPAEQQLVEIARAVALDPALLILDEPTSSLEPSQVDLLHAATERLKAGGTSVIFVSHRLEEVFRFADEIAVMRSGALVGAGPASDFTRESLVSSMVGRELEQLYPDRSAAQPAAEPVLAFDGAGGHGVRDVSFAIRPGQIVGIAGLEGHGQHVVAELAAGVRRLQAGQLVLDGSSTGRAGFKSPRAAIAAGVAFVPPDRRTSGLMLPLSIAENLTVAAAHRLHPARLLNGARERRATGPVAERLRLRFQSMEQRVGELSGGNQQKVLFGRWLLVPGLRLLVLDDPTRGVDVGARAEIYGVLRELADRGVAVLLVSTDMLELIGLADEIHVMYEGAIRGSVPGHSATEEEIMTLAAGAA</sequence>